<dbReference type="InterPro" id="IPR026341">
    <property type="entry name" value="T9SS_type_B"/>
</dbReference>
<dbReference type="SUPFAM" id="SSF49854">
    <property type="entry name" value="Spermadhesin, CUB domain"/>
    <property type="match status" value="1"/>
</dbReference>
<evidence type="ECO:0000313" key="5">
    <source>
        <dbReference type="EMBL" id="KAB1062683.1"/>
    </source>
</evidence>
<dbReference type="AlphaFoldDB" id="A0A6N6M1U3"/>
<dbReference type="EMBL" id="WACR01000011">
    <property type="protein sequence ID" value="KAB1062683.1"/>
    <property type="molecule type" value="Genomic_DNA"/>
</dbReference>
<name>A0A6N6M1U3_9FLAO</name>
<comment type="caution">
    <text evidence="5">The sequence shown here is derived from an EMBL/GenBank/DDBJ whole genome shotgun (WGS) entry which is preliminary data.</text>
</comment>
<dbReference type="InterPro" id="IPR002884">
    <property type="entry name" value="P_dom"/>
</dbReference>
<sequence length="1222" mass="132351">MMNCSSNIKRAKWRRSKMKRSICIIIFLLVLFSIDLSAQQNITMHTGNVTMTGCNGNFFDDGGNSGNYSNNANDTLTICPGPNTGLPQISFSSFNLGAGDIMEVYQGTNYTPQTLIGTFDQTTNNPGVIQGNTNVSQNGCLTFVFISNNSTTDQGWSAEIGCYYPCQVVDPFISTINPDSTDGFLDLCQNDTVSFYAGINFPENDTFYHQSANTTTFYWYIDTVANVVDSGQFVQIPFDSARGQILGLYAVDSNGCSSIYDNELPVRVSTTPHFDSAGASTDTVCFGETFDLEGNVEPVEWSNATPTNIAGVTYLPDGSGVSYSSTLTFNDFAPGATVNNVNDIIDAWLDIEHSYLGDLEIEIICPNNQSTVLKQNPGGGGTWLGEPCDNNSTLTPGNGYVYSFPTTTPTFGVMNTAATVPANDACNNSPGNTLPAGSYTSDQPLSNLVGCPLNGTWELKITDNILIDNGFIFAWGINFQSYLYPSNILTYKPGIDSLGWIVDSNYNDVLSSTTMGDTMTVEPTVFDTTLEYTLFYRDSFDCTYDTTISVFVRPPWEPVCCEAVPPNMTSYPVGCPGDSTGYAVASPVDSLGPAPWWYTWTDQNGDTIAQVDSVFTADTLFNLPLGQYTVEVRDSIGCFAYNNVQVNEVPPMQLSISDIEAISCAGNFCDGSATVNINSGGTSPYSFLWSNGDTNQIPNSLCSDTNTVFVTDARGCMDTIGTNIPSPDSIDVVASGSDTICISNSTPISAQATGGNGDYVYNWTNTGNGSPLNVSPIVTTTYEVVATDSNNCPSAVDSVTIYVRDSIRVNLDSPDTICPGDTALILANTTGGDGNFTYNWKNGWGSDSLGAAPLQQPGYVDVAINDGCGSPTRVDSAFIQVGGYDQLKIATNGDDTICLGESAVLSAQGRGGDEEFTYVWDNGLDTGKVHAIVPQTTTTYNVTVSDNCLTPTNTASITITVGNQKDFDLLVDQPKDCKPGEFKFAFDTIRPDFNYEINFGDGYRPVFEDSIGHTFPGIGCYDIKAKIYTDLGCLTQKTFPCLVEVLETPIADFSFNPLNPTILDGQVEFINESAYADYYKWFIDDSLSSQNLEFAHLFADSGKYAVKLIAENENGCVDSTLKDVFIDYKSAIWIPNAFTPNGDGVNDTFLPKGDGLTKKNYSLFIYNRWGNVMWSTNNPKQGWNGIGPEGLPAENGSYVYDISYMLEGGREIHERGEFKLIR</sequence>
<evidence type="ECO:0000259" key="4">
    <source>
        <dbReference type="PROSITE" id="PS51829"/>
    </source>
</evidence>
<organism evidence="5 6">
    <name type="scientific">Salibacter halophilus</name>
    <dbReference type="NCBI Taxonomy" id="1803916"/>
    <lineage>
        <taxon>Bacteria</taxon>
        <taxon>Pseudomonadati</taxon>
        <taxon>Bacteroidota</taxon>
        <taxon>Flavobacteriia</taxon>
        <taxon>Flavobacteriales</taxon>
        <taxon>Salibacteraceae</taxon>
        <taxon>Salibacter</taxon>
    </lineage>
</organism>
<dbReference type="OrthoDB" id="9765926at2"/>
<dbReference type="PROSITE" id="PS50093">
    <property type="entry name" value="PKD"/>
    <property type="match status" value="1"/>
</dbReference>
<dbReference type="Gene3D" id="2.60.40.10">
    <property type="entry name" value="Immunoglobulins"/>
    <property type="match status" value="1"/>
</dbReference>
<keyword evidence="1" id="KW-0645">Protease</keyword>
<dbReference type="Proteomes" id="UP000435357">
    <property type="component" value="Unassembled WGS sequence"/>
</dbReference>
<feature type="domain" description="PKD" evidence="3">
    <location>
        <begin position="1079"/>
        <end position="1126"/>
    </location>
</feature>
<dbReference type="GO" id="GO:0004252">
    <property type="term" value="F:serine-type endopeptidase activity"/>
    <property type="evidence" value="ECO:0007669"/>
    <property type="project" value="InterPro"/>
</dbReference>
<dbReference type="PROSITE" id="PS51829">
    <property type="entry name" value="P_HOMO_B"/>
    <property type="match status" value="1"/>
</dbReference>
<dbReference type="GO" id="GO:0006508">
    <property type="term" value="P:proteolysis"/>
    <property type="evidence" value="ECO:0007669"/>
    <property type="project" value="UniProtKB-KW"/>
</dbReference>
<dbReference type="SUPFAM" id="SSF49299">
    <property type="entry name" value="PKD domain"/>
    <property type="match status" value="1"/>
</dbReference>
<dbReference type="InterPro" id="IPR013783">
    <property type="entry name" value="Ig-like_fold"/>
</dbReference>
<dbReference type="NCBIfam" id="TIGR04131">
    <property type="entry name" value="Bac_Flav_CTERM"/>
    <property type="match status" value="1"/>
</dbReference>
<dbReference type="SUPFAM" id="SSF49785">
    <property type="entry name" value="Galactose-binding domain-like"/>
    <property type="match status" value="1"/>
</dbReference>
<evidence type="ECO:0000259" key="3">
    <source>
        <dbReference type="PROSITE" id="PS50093"/>
    </source>
</evidence>
<accession>A0A6N6M1U3</accession>
<feature type="domain" description="P/Homo B" evidence="4">
    <location>
        <begin position="296"/>
        <end position="487"/>
    </location>
</feature>
<dbReference type="Pfam" id="PF13573">
    <property type="entry name" value="SprB"/>
    <property type="match status" value="1"/>
</dbReference>
<evidence type="ECO:0000256" key="2">
    <source>
        <dbReference type="ARBA" id="ARBA00022801"/>
    </source>
</evidence>
<dbReference type="Pfam" id="PF13585">
    <property type="entry name" value="CHU_C"/>
    <property type="match status" value="1"/>
</dbReference>
<dbReference type="Gene3D" id="2.60.120.290">
    <property type="entry name" value="Spermadhesin, CUB domain"/>
    <property type="match status" value="1"/>
</dbReference>
<dbReference type="InterPro" id="IPR035986">
    <property type="entry name" value="PKD_dom_sf"/>
</dbReference>
<dbReference type="Gene3D" id="2.60.120.260">
    <property type="entry name" value="Galactose-binding domain-like"/>
    <property type="match status" value="1"/>
</dbReference>
<proteinExistence type="predicted"/>
<keyword evidence="6" id="KW-1185">Reference proteome</keyword>
<reference evidence="5 6" key="1">
    <citation type="submission" date="2019-09" db="EMBL/GenBank/DDBJ databases">
        <title>Genomes of Cryomorphaceae.</title>
        <authorList>
            <person name="Bowman J.P."/>
        </authorList>
    </citation>
    <scope>NUCLEOTIDE SEQUENCE [LARGE SCALE GENOMIC DNA]</scope>
    <source>
        <strain evidence="5 6">KCTC 52047</strain>
    </source>
</reference>
<dbReference type="InterPro" id="IPR035914">
    <property type="entry name" value="Sperma_CUB_dom_sf"/>
</dbReference>
<dbReference type="InterPro" id="IPR025667">
    <property type="entry name" value="SprB_repeat"/>
</dbReference>
<protein>
    <submittedName>
        <fullName evidence="5">T9SS type B sorting domain-containing protein</fullName>
    </submittedName>
</protein>
<dbReference type="InterPro" id="IPR000601">
    <property type="entry name" value="PKD_dom"/>
</dbReference>
<gene>
    <name evidence="5" type="ORF">F3059_12110</name>
</gene>
<dbReference type="InterPro" id="IPR008979">
    <property type="entry name" value="Galactose-bd-like_sf"/>
</dbReference>
<evidence type="ECO:0000313" key="6">
    <source>
        <dbReference type="Proteomes" id="UP000435357"/>
    </source>
</evidence>
<evidence type="ECO:0000256" key="1">
    <source>
        <dbReference type="ARBA" id="ARBA00022670"/>
    </source>
</evidence>
<keyword evidence="2" id="KW-0378">Hydrolase</keyword>